<evidence type="ECO:0000256" key="2">
    <source>
        <dbReference type="ARBA" id="ARBA00023004"/>
    </source>
</evidence>
<dbReference type="SUPFAM" id="SSF142984">
    <property type="entry name" value="Nqo1 middle domain-like"/>
    <property type="match status" value="1"/>
</dbReference>
<gene>
    <name evidence="5" type="ORF">H8711_11680</name>
</gene>
<dbReference type="GO" id="GO:0016020">
    <property type="term" value="C:membrane"/>
    <property type="evidence" value="ECO:0007669"/>
    <property type="project" value="InterPro"/>
</dbReference>
<keyword evidence="2" id="KW-0408">Iron</keyword>
<sequence>MAGFFTRGIILEQRKEPALSRDLRKFFNVNTSKITIDRDAYPPVDQLTPQQIIAIAKEARVVDERDGIPLHQKLAMAHDTGVITVVGDASDDEPYISSQLNPLLKKSELAVEGLGLAQRAVGAQHVYFAVYKNITDIFTKIPRKIGGVEVRRVRGRYPAEYRITDEFAKVRPVLLIGAGALIHLARAVLKGKVQTTCFITVAGNCVANPTNLEVSLGMPVMQVLERCGLSAEPNIIVLGGSMTGKACTDPDRAAVTYNTGAVLAFYEDTKDRRYKCIGCGRCVDVCPENLTPFYINRCIEHGRLRDLPFYEIDRCIGCGTCSYICPANLDISANIKAVRSKLPRGKGGSRPDAAERP</sequence>
<evidence type="ECO:0000259" key="4">
    <source>
        <dbReference type="PROSITE" id="PS51379"/>
    </source>
</evidence>
<dbReference type="GO" id="GO:0051539">
    <property type="term" value="F:4 iron, 4 sulfur cluster binding"/>
    <property type="evidence" value="ECO:0007669"/>
    <property type="project" value="UniProtKB-KW"/>
</dbReference>
<name>A0A926E1V1_9FIRM</name>
<dbReference type="InterPro" id="IPR019554">
    <property type="entry name" value="Soluble_ligand-bd"/>
</dbReference>
<dbReference type="Gene3D" id="3.40.50.11540">
    <property type="entry name" value="NADH-ubiquinone oxidoreductase 51kDa subunit"/>
    <property type="match status" value="1"/>
</dbReference>
<keyword evidence="3" id="KW-0411">Iron-sulfur</keyword>
<dbReference type="PANTHER" id="PTHR43034">
    <property type="entry name" value="ION-TRANSLOCATING OXIDOREDUCTASE COMPLEX SUBUNIT C"/>
    <property type="match status" value="1"/>
</dbReference>
<evidence type="ECO:0000256" key="1">
    <source>
        <dbReference type="ARBA" id="ARBA00022723"/>
    </source>
</evidence>
<dbReference type="PROSITE" id="PS00198">
    <property type="entry name" value="4FE4S_FER_1"/>
    <property type="match status" value="2"/>
</dbReference>
<keyword evidence="1" id="KW-0479">Metal-binding</keyword>
<dbReference type="PROSITE" id="PS51379">
    <property type="entry name" value="4FE4S_FER_2"/>
    <property type="match status" value="2"/>
</dbReference>
<dbReference type="RefSeq" id="WP_249283626.1">
    <property type="nucleotide sequence ID" value="NZ_JACRST010000026.1"/>
</dbReference>
<comment type="caution">
    <text evidence="5">The sequence shown here is derived from an EMBL/GenBank/DDBJ whole genome shotgun (WGS) entry which is preliminary data.</text>
</comment>
<evidence type="ECO:0000256" key="3">
    <source>
        <dbReference type="ARBA" id="ARBA00023014"/>
    </source>
</evidence>
<dbReference type="Pfam" id="PF10531">
    <property type="entry name" value="SLBB"/>
    <property type="match status" value="1"/>
</dbReference>
<dbReference type="InterPro" id="IPR010208">
    <property type="entry name" value="Ion_transpt_RnfC/RsxC"/>
</dbReference>
<reference evidence="5" key="1">
    <citation type="submission" date="2020-08" db="EMBL/GenBank/DDBJ databases">
        <title>Genome public.</title>
        <authorList>
            <person name="Liu C."/>
            <person name="Sun Q."/>
        </authorList>
    </citation>
    <scope>NUCLEOTIDE SEQUENCE</scope>
    <source>
        <strain evidence="5">NSJ-31</strain>
    </source>
</reference>
<evidence type="ECO:0000313" key="6">
    <source>
        <dbReference type="Proteomes" id="UP000653127"/>
    </source>
</evidence>
<accession>A0A926E1V1</accession>
<dbReference type="SUPFAM" id="SSF46548">
    <property type="entry name" value="alpha-helical ferredoxin"/>
    <property type="match status" value="1"/>
</dbReference>
<dbReference type="SUPFAM" id="SSF142019">
    <property type="entry name" value="Nqo1 FMN-binding domain-like"/>
    <property type="match status" value="1"/>
</dbReference>
<dbReference type="GO" id="GO:0046872">
    <property type="term" value="F:metal ion binding"/>
    <property type="evidence" value="ECO:0007669"/>
    <property type="project" value="UniProtKB-KW"/>
</dbReference>
<protein>
    <submittedName>
        <fullName evidence="5">4Fe-4S binding protein</fullName>
    </submittedName>
</protein>
<dbReference type="GO" id="GO:0009055">
    <property type="term" value="F:electron transfer activity"/>
    <property type="evidence" value="ECO:0007669"/>
    <property type="project" value="InterPro"/>
</dbReference>
<proteinExistence type="predicted"/>
<dbReference type="Pfam" id="PF12838">
    <property type="entry name" value="Fer4_7"/>
    <property type="match status" value="1"/>
</dbReference>
<dbReference type="Gene3D" id="3.30.70.20">
    <property type="match status" value="1"/>
</dbReference>
<dbReference type="EMBL" id="JACRST010000026">
    <property type="protein sequence ID" value="MBC8547584.1"/>
    <property type="molecule type" value="Genomic_DNA"/>
</dbReference>
<dbReference type="Proteomes" id="UP000653127">
    <property type="component" value="Unassembled WGS sequence"/>
</dbReference>
<keyword evidence="6" id="KW-1185">Reference proteome</keyword>
<dbReference type="PANTHER" id="PTHR43034:SF2">
    <property type="entry name" value="ION-TRANSLOCATING OXIDOREDUCTASE COMPLEX SUBUNIT C"/>
    <property type="match status" value="1"/>
</dbReference>
<organism evidence="5 6">
    <name type="scientific">Ligaoa zhengdingensis</name>
    <dbReference type="NCBI Taxonomy" id="2763658"/>
    <lineage>
        <taxon>Bacteria</taxon>
        <taxon>Bacillati</taxon>
        <taxon>Bacillota</taxon>
        <taxon>Clostridia</taxon>
        <taxon>Eubacteriales</taxon>
        <taxon>Oscillospiraceae</taxon>
        <taxon>Ligaoa</taxon>
    </lineage>
</organism>
<dbReference type="InterPro" id="IPR017896">
    <property type="entry name" value="4Fe4S_Fe-S-bd"/>
</dbReference>
<dbReference type="AlphaFoldDB" id="A0A926E1V1"/>
<evidence type="ECO:0000313" key="5">
    <source>
        <dbReference type="EMBL" id="MBC8547584.1"/>
    </source>
</evidence>
<feature type="domain" description="4Fe-4S ferredoxin-type" evidence="4">
    <location>
        <begin position="306"/>
        <end position="334"/>
    </location>
</feature>
<dbReference type="InterPro" id="IPR017900">
    <property type="entry name" value="4Fe4S_Fe_S_CS"/>
</dbReference>
<feature type="domain" description="4Fe-4S ferredoxin-type" evidence="4">
    <location>
        <begin position="266"/>
        <end position="296"/>
    </location>
</feature>
<dbReference type="InterPro" id="IPR037225">
    <property type="entry name" value="Nuo51_FMN-bd_sf"/>
</dbReference>